<dbReference type="EMBL" id="KQ998208">
    <property type="protein sequence ID" value="KZV43135.1"/>
    <property type="molecule type" value="Genomic_DNA"/>
</dbReference>
<dbReference type="Pfam" id="PF00407">
    <property type="entry name" value="Bet_v_1"/>
    <property type="match status" value="1"/>
</dbReference>
<dbReference type="Gene3D" id="3.30.530.20">
    <property type="match status" value="1"/>
</dbReference>
<evidence type="ECO:0000259" key="1">
    <source>
        <dbReference type="Pfam" id="PF00407"/>
    </source>
</evidence>
<proteinExistence type="predicted"/>
<organism evidence="2 3">
    <name type="scientific">Dorcoceras hygrometricum</name>
    <dbReference type="NCBI Taxonomy" id="472368"/>
    <lineage>
        <taxon>Eukaryota</taxon>
        <taxon>Viridiplantae</taxon>
        <taxon>Streptophyta</taxon>
        <taxon>Embryophyta</taxon>
        <taxon>Tracheophyta</taxon>
        <taxon>Spermatophyta</taxon>
        <taxon>Magnoliopsida</taxon>
        <taxon>eudicotyledons</taxon>
        <taxon>Gunneridae</taxon>
        <taxon>Pentapetalae</taxon>
        <taxon>asterids</taxon>
        <taxon>lamiids</taxon>
        <taxon>Lamiales</taxon>
        <taxon>Gesneriaceae</taxon>
        <taxon>Didymocarpoideae</taxon>
        <taxon>Trichosporeae</taxon>
        <taxon>Loxocarpinae</taxon>
        <taxon>Dorcoceras</taxon>
    </lineage>
</organism>
<evidence type="ECO:0000313" key="2">
    <source>
        <dbReference type="EMBL" id="KZV43135.1"/>
    </source>
</evidence>
<dbReference type="InterPro" id="IPR000916">
    <property type="entry name" value="Bet_v_I/MLP"/>
</dbReference>
<dbReference type="SUPFAM" id="SSF55961">
    <property type="entry name" value="Bet v1-like"/>
    <property type="match status" value="1"/>
</dbReference>
<evidence type="ECO:0000313" key="3">
    <source>
        <dbReference type="Proteomes" id="UP000250235"/>
    </source>
</evidence>
<feature type="domain" description="Bet v I/Major latex protein" evidence="1">
    <location>
        <begin position="2"/>
        <end position="66"/>
    </location>
</feature>
<name>A0A2Z7C8C4_9LAMI</name>
<dbReference type="InterPro" id="IPR023393">
    <property type="entry name" value="START-like_dom_sf"/>
</dbReference>
<sequence length="87" mass="9955">MASTFALEAELKSKPQKIWESINDFTNLFPKIFPQVFASVVALKGDGNSPGSVRRITYAEDSRIEEDDEQSKNLSSRWFKFKIQQLV</sequence>
<dbReference type="Proteomes" id="UP000250235">
    <property type="component" value="Unassembled WGS sequence"/>
</dbReference>
<reference evidence="2 3" key="1">
    <citation type="journal article" date="2015" name="Proc. Natl. Acad. Sci. U.S.A.">
        <title>The resurrection genome of Boea hygrometrica: A blueprint for survival of dehydration.</title>
        <authorList>
            <person name="Xiao L."/>
            <person name="Yang G."/>
            <person name="Zhang L."/>
            <person name="Yang X."/>
            <person name="Zhao S."/>
            <person name="Ji Z."/>
            <person name="Zhou Q."/>
            <person name="Hu M."/>
            <person name="Wang Y."/>
            <person name="Chen M."/>
            <person name="Xu Y."/>
            <person name="Jin H."/>
            <person name="Xiao X."/>
            <person name="Hu G."/>
            <person name="Bao F."/>
            <person name="Hu Y."/>
            <person name="Wan P."/>
            <person name="Li L."/>
            <person name="Deng X."/>
            <person name="Kuang T."/>
            <person name="Xiang C."/>
            <person name="Zhu J.K."/>
            <person name="Oliver M.J."/>
            <person name="He Y."/>
        </authorList>
    </citation>
    <scope>NUCLEOTIDE SEQUENCE [LARGE SCALE GENOMIC DNA]</scope>
    <source>
        <strain evidence="3">cv. XS01</strain>
    </source>
</reference>
<dbReference type="GO" id="GO:0006952">
    <property type="term" value="P:defense response"/>
    <property type="evidence" value="ECO:0007669"/>
    <property type="project" value="InterPro"/>
</dbReference>
<dbReference type="AlphaFoldDB" id="A0A2Z7C8C4"/>
<accession>A0A2Z7C8C4</accession>
<gene>
    <name evidence="2" type="ORF">F511_07950</name>
</gene>
<keyword evidence="3" id="KW-1185">Reference proteome</keyword>
<dbReference type="OrthoDB" id="1567931at2759"/>
<protein>
    <recommendedName>
        <fullName evidence="1">Bet v I/Major latex protein domain-containing protein</fullName>
    </recommendedName>
</protein>